<organism evidence="4 5">
    <name type="scientific">Perkinsus chesapeaki</name>
    <name type="common">Clam parasite</name>
    <name type="synonym">Perkinsus andrewsi</name>
    <dbReference type="NCBI Taxonomy" id="330153"/>
    <lineage>
        <taxon>Eukaryota</taxon>
        <taxon>Sar</taxon>
        <taxon>Alveolata</taxon>
        <taxon>Perkinsozoa</taxon>
        <taxon>Perkinsea</taxon>
        <taxon>Perkinsida</taxon>
        <taxon>Perkinsidae</taxon>
        <taxon>Perkinsus</taxon>
    </lineage>
</organism>
<feature type="signal peptide" evidence="2">
    <location>
        <begin position="1"/>
        <end position="19"/>
    </location>
</feature>
<evidence type="ECO:0000313" key="5">
    <source>
        <dbReference type="Proteomes" id="UP000591131"/>
    </source>
</evidence>
<keyword evidence="2" id="KW-0732">Signal</keyword>
<dbReference type="PANTHER" id="PTHR18929:SF246">
    <property type="entry name" value="PROTEIN DISULFIDE ISOMERASE-LIKE 1-4"/>
    <property type="match status" value="1"/>
</dbReference>
<reference evidence="4 5" key="1">
    <citation type="submission" date="2020-04" db="EMBL/GenBank/DDBJ databases">
        <title>Perkinsus chesapeaki whole genome sequence.</title>
        <authorList>
            <person name="Bogema D.R."/>
        </authorList>
    </citation>
    <scope>NUCLEOTIDE SEQUENCE [LARGE SCALE GENOMIC DNA]</scope>
    <source>
        <strain evidence="4">ATCC PRA-425</strain>
    </source>
</reference>
<evidence type="ECO:0000256" key="2">
    <source>
        <dbReference type="SAM" id="SignalP"/>
    </source>
</evidence>
<evidence type="ECO:0000313" key="4">
    <source>
        <dbReference type="EMBL" id="KAF4660873.1"/>
    </source>
</evidence>
<gene>
    <name evidence="4" type="ORF">FOL47_006922</name>
</gene>
<dbReference type="InterPro" id="IPR013766">
    <property type="entry name" value="Thioredoxin_domain"/>
</dbReference>
<dbReference type="GO" id="GO:0006457">
    <property type="term" value="P:protein folding"/>
    <property type="evidence" value="ECO:0007669"/>
    <property type="project" value="TreeGrafter"/>
</dbReference>
<comment type="similarity">
    <text evidence="1">Belongs to the protein disulfide isomerase family.</text>
</comment>
<feature type="domain" description="Thioredoxin" evidence="3">
    <location>
        <begin position="452"/>
        <end position="572"/>
    </location>
</feature>
<proteinExistence type="inferred from homology"/>
<sequence length="585" mass="65343">MNLPCLLIIPYLLVGATSPSFVKIKSLEEFNKAIHDNDFVVAVFGSKWCGRLCVWAARAVLETAKILPSDLSGVHGQDEADELEALDHPDNGLLLLKVDGGRKVNGEILAQESVLGYPAIHLYVRGYKHVFEMAYRTPELLHPWIVFIISHSPIRLSASHGSACAGILDLPVGLVALLRAPEGTLWNVINNLGTYADSRIYFAIDRNRTKDEMVYCTSEGLTLPFPSLNADDAPEDVRKAAGMFLDRHTTKRVTLLDPQRVHRYVSGGFPMVVFVLVAVDLKGARERLTELEPSANQLSSTDLWNIWIPALPEIANVMDELTESSWIHLRKHFDIDGAADILTVVVPHVPSSDIGLWRSPGNGPSQDQLSSVAEAWELLHGVQVMLNQWFGLDTTNGRSKQLLAYEPFEERKYILELDGGDLPEAIGSFVADVVRGGIEPRRIAQTHESASRAVQEIHPSIEAMTTDTIPRFMKSPMTPVQLHLLLVYAPWCVHCVTFMWHVLRPLAENSISEQLEIFVIDGTANELPRTLRDHVEGYPTLLMHDGDVMSSYPMYDTANMMHVLEWIKEHFNMAVVSVESDREEL</sequence>
<dbReference type="GO" id="GO:0034976">
    <property type="term" value="P:response to endoplasmic reticulum stress"/>
    <property type="evidence" value="ECO:0007669"/>
    <property type="project" value="TreeGrafter"/>
</dbReference>
<comment type="caution">
    <text evidence="4">The sequence shown here is derived from an EMBL/GenBank/DDBJ whole genome shotgun (WGS) entry which is preliminary data.</text>
</comment>
<feature type="chain" id="PRO_5029823329" description="Thioredoxin domain-containing protein" evidence="2">
    <location>
        <begin position="20"/>
        <end position="585"/>
    </location>
</feature>
<dbReference type="InterPro" id="IPR036249">
    <property type="entry name" value="Thioredoxin-like_sf"/>
</dbReference>
<dbReference type="PROSITE" id="PS00194">
    <property type="entry name" value="THIOREDOXIN_1"/>
    <property type="match status" value="1"/>
</dbReference>
<evidence type="ECO:0000256" key="1">
    <source>
        <dbReference type="ARBA" id="ARBA00006347"/>
    </source>
</evidence>
<evidence type="ECO:0000259" key="3">
    <source>
        <dbReference type="PROSITE" id="PS51352"/>
    </source>
</evidence>
<dbReference type="Gene3D" id="3.40.30.10">
    <property type="entry name" value="Glutaredoxin"/>
    <property type="match status" value="2"/>
</dbReference>
<keyword evidence="5" id="KW-1185">Reference proteome</keyword>
<dbReference type="EMBL" id="JAAPAO010000398">
    <property type="protein sequence ID" value="KAF4660873.1"/>
    <property type="molecule type" value="Genomic_DNA"/>
</dbReference>
<dbReference type="GO" id="GO:0003756">
    <property type="term" value="F:protein disulfide isomerase activity"/>
    <property type="evidence" value="ECO:0007669"/>
    <property type="project" value="TreeGrafter"/>
</dbReference>
<dbReference type="PANTHER" id="PTHR18929">
    <property type="entry name" value="PROTEIN DISULFIDE ISOMERASE"/>
    <property type="match status" value="1"/>
</dbReference>
<dbReference type="GO" id="GO:0005783">
    <property type="term" value="C:endoplasmic reticulum"/>
    <property type="evidence" value="ECO:0007669"/>
    <property type="project" value="TreeGrafter"/>
</dbReference>
<dbReference type="InterPro" id="IPR017937">
    <property type="entry name" value="Thioredoxin_CS"/>
</dbReference>
<protein>
    <recommendedName>
        <fullName evidence="3">Thioredoxin domain-containing protein</fullName>
    </recommendedName>
</protein>
<dbReference type="SUPFAM" id="SSF52833">
    <property type="entry name" value="Thioredoxin-like"/>
    <property type="match status" value="2"/>
</dbReference>
<dbReference type="AlphaFoldDB" id="A0A7J6LNT8"/>
<accession>A0A7J6LNT8</accession>
<dbReference type="Proteomes" id="UP000591131">
    <property type="component" value="Unassembled WGS sequence"/>
</dbReference>
<name>A0A7J6LNT8_PERCH</name>
<dbReference type="PROSITE" id="PS51352">
    <property type="entry name" value="THIOREDOXIN_2"/>
    <property type="match status" value="1"/>
</dbReference>
<dbReference type="OrthoDB" id="425892at2759"/>